<feature type="compositionally biased region" description="Basic and acidic residues" evidence="11">
    <location>
        <begin position="280"/>
        <end position="292"/>
    </location>
</feature>
<dbReference type="Pfam" id="PF02412">
    <property type="entry name" value="TSP_3"/>
    <property type="match status" value="6"/>
</dbReference>
<feature type="compositionally biased region" description="Basic and acidic residues" evidence="11">
    <location>
        <begin position="315"/>
        <end position="330"/>
    </location>
</feature>
<dbReference type="SUPFAM" id="SSF57196">
    <property type="entry name" value="EGF/Laminin"/>
    <property type="match status" value="2"/>
</dbReference>
<dbReference type="InterPro" id="IPR013320">
    <property type="entry name" value="ConA-like_dom_sf"/>
</dbReference>
<keyword evidence="8" id="KW-0325">Glycoprotein</keyword>
<sequence>MRVLTVLILGSLVAYAVDGAVIPDEGLKKDLQNVWQEDSFVIALSNIKIKKRQSGSAIETLLAVKYGESKSKIVLMLDRRTKRVVLESLDESGRRSADHVNVDSLAVNTPLKSLIILLHQDQPNPRVDVYVDCVYQGSIPFKRTFRDIAENEESPYVEVFRERKCQAKVHKTSSISEVLRKEQCPNNLVDMILPSVLETDLFPGRTNIRPLSRPTDRASDEDDTIEEPEASDQDQTSSLESAGGGHRPSHKEPSGNKKKPHGSRPERGDPDAGYANSHRPNRDHTRRPDRDPPGYVFNLKPDELGEAGPISDADDEHRDRENRPGRDKSKAPAKFKRRPYKDLPGLPADKSDEQGPKRPDKWRPFGNDKDTVLEPYDQIEPDVHQPENKTRPPRRGDIGIQSLDEKICLTDTNIVKALNELIDATKKMWRELEQNRLETQQLRRLIENCAACRTPTVPPPTRPPTSTCDHNSPCFPGADCRDTSRGPQCGPCPPGFTGNGRVCTKIYVITCIDRPCYPGVQCFNISSGYRCGGCPNGYTGNGEKCERRRNPCHSQPCHPEVQCYPIEHQPYYRCGPCPRGYVGNGSTCLDINECELSQPCFPGVRCINLHPGYRCDPCPTGYVGPFVEGIGVEMARKQKQICRDINECETNNGGCDPYAECVNTEGSYRCGPCRSGYIGNQTTGCHSRGNVCPDLTTACDVNSDCIQVFTHEYICKCHVGWAGNGLICGPDTDMDGIPDRSLNCHDSRCQSDNCPTTPNSGQEDTDRDGIGDACDQDSDNDSVLDRIDNCPFIYNPDQKDTDGDKIGDACDNCPFVDNPRQWDIDGDTKGDDCDDDMDDDRIPNHQDNCPRARNADQFDSDGDGVGDACDNCRHAPNSNQMDEDGDGVGDVCDNDMDKDKDGVQDNLDNCPSVPNPGQNDVDRDGMGDECDDDIDNDGVLNRVDNCPYVYNPDQRDINRDGIGDACWNDHDNDTVINIYDNCPNNSLVWTTDFRKYKTINLDPIGTSQEDPVWRINHHGAEIQQLINSDPGIAIGPDVLSGVDYEGTFYIDDDTDDDYVGFVFSYQDNRRFYIVAWKRENQVYWLGTPFRAVADAGITLRLVNSATGPGEVLRNSLWHNEDTPDQVKILWRDPSKYGWQQRTSYRWHLLYRPQIGLIRFWLHEGTRLVSDSGNIYDSTYAGGRLGVYCFSQEMITWSDLLYKCTDTVPQSVWNELPSHLQAQVQVSASNFGQPQMTRWRTYDYY</sequence>
<evidence type="ECO:0000256" key="6">
    <source>
        <dbReference type="ARBA" id="ARBA00022889"/>
    </source>
</evidence>
<comment type="similarity">
    <text evidence="1">Belongs to the thrombospondin family.</text>
</comment>
<evidence type="ECO:0000256" key="3">
    <source>
        <dbReference type="ARBA" id="ARBA00022729"/>
    </source>
</evidence>
<feature type="region of interest" description="Disordered" evidence="11">
    <location>
        <begin position="203"/>
        <end position="398"/>
    </location>
</feature>
<protein>
    <submittedName>
        <fullName evidence="15">Cartilage oligomeric matrix protein</fullName>
    </submittedName>
</protein>
<evidence type="ECO:0000313" key="15">
    <source>
        <dbReference type="EMBL" id="EFN86665.1"/>
    </source>
</evidence>
<organism evidence="16">
    <name type="scientific">Harpegnathos saltator</name>
    <name type="common">Jerdon's jumping ant</name>
    <dbReference type="NCBI Taxonomy" id="610380"/>
    <lineage>
        <taxon>Eukaryota</taxon>
        <taxon>Metazoa</taxon>
        <taxon>Ecdysozoa</taxon>
        <taxon>Arthropoda</taxon>
        <taxon>Hexapoda</taxon>
        <taxon>Insecta</taxon>
        <taxon>Pterygota</taxon>
        <taxon>Neoptera</taxon>
        <taxon>Endopterygota</taxon>
        <taxon>Hymenoptera</taxon>
        <taxon>Apocrita</taxon>
        <taxon>Aculeata</taxon>
        <taxon>Formicoidea</taxon>
        <taxon>Formicidae</taxon>
        <taxon>Ponerinae</taxon>
        <taxon>Ponerini</taxon>
        <taxon>Harpegnathos</taxon>
    </lineage>
</organism>
<dbReference type="Gene3D" id="4.10.1080.10">
    <property type="entry name" value="TSP type-3 repeat"/>
    <property type="match status" value="3"/>
</dbReference>
<feature type="compositionally biased region" description="Acidic residues" evidence="11">
    <location>
        <begin position="219"/>
        <end position="232"/>
    </location>
</feature>
<evidence type="ECO:0000256" key="5">
    <source>
        <dbReference type="ARBA" id="ARBA00022837"/>
    </source>
</evidence>
<dbReference type="FunCoup" id="E2BCC9">
    <property type="interactions" value="74"/>
</dbReference>
<evidence type="ECO:0000256" key="8">
    <source>
        <dbReference type="ARBA" id="ARBA00023180"/>
    </source>
</evidence>
<keyword evidence="7" id="KW-1015">Disulfide bond</keyword>
<dbReference type="Gene3D" id="2.60.120.200">
    <property type="match status" value="1"/>
</dbReference>
<dbReference type="AlphaFoldDB" id="E2BCC9"/>
<evidence type="ECO:0000256" key="12">
    <source>
        <dbReference type="SAM" id="SignalP"/>
    </source>
</evidence>
<dbReference type="Pfam" id="PF07645">
    <property type="entry name" value="EGF_CA"/>
    <property type="match status" value="1"/>
</dbReference>
<dbReference type="PROSITE" id="PS01186">
    <property type="entry name" value="EGF_2"/>
    <property type="match status" value="1"/>
</dbReference>
<feature type="compositionally biased region" description="Basic and acidic residues" evidence="11">
    <location>
        <begin position="349"/>
        <end position="372"/>
    </location>
</feature>
<dbReference type="SUPFAM" id="SSF103647">
    <property type="entry name" value="TSP type-3 repeat"/>
    <property type="match status" value="3"/>
</dbReference>
<dbReference type="CDD" id="cd16081">
    <property type="entry name" value="TSPcc_insect"/>
    <property type="match status" value="1"/>
</dbReference>
<gene>
    <name evidence="15" type="ORF">EAI_03700</name>
</gene>
<dbReference type="FunFam" id="2.60.120.200:FF:000002">
    <property type="entry name" value="Thrombospondin 3"/>
    <property type="match status" value="1"/>
</dbReference>
<dbReference type="InterPro" id="IPR017897">
    <property type="entry name" value="Thrombospondin_3_rpt"/>
</dbReference>
<dbReference type="Pfam" id="PF12947">
    <property type="entry name" value="EGF_3"/>
    <property type="match status" value="1"/>
</dbReference>
<evidence type="ECO:0000256" key="1">
    <source>
        <dbReference type="ARBA" id="ARBA00009456"/>
    </source>
</evidence>
<feature type="repeat" description="TSP type-3" evidence="10">
    <location>
        <begin position="763"/>
        <end position="798"/>
    </location>
</feature>
<keyword evidence="3 12" id="KW-0732">Signal</keyword>
<proteinExistence type="inferred from homology"/>
<dbReference type="InterPro" id="IPR003367">
    <property type="entry name" value="Thrombospondin_3-like_rpt"/>
</dbReference>
<dbReference type="InterPro" id="IPR008859">
    <property type="entry name" value="Thrombospondin_C"/>
</dbReference>
<feature type="chain" id="PRO_5005672887" evidence="12">
    <location>
        <begin position="20"/>
        <end position="1244"/>
    </location>
</feature>
<dbReference type="InterPro" id="IPR049883">
    <property type="entry name" value="NOTCH1_EGF-like"/>
</dbReference>
<feature type="domain" description="EGF-like" evidence="13">
    <location>
        <begin position="590"/>
        <end position="628"/>
    </location>
</feature>
<feature type="domain" description="TSP C-terminal" evidence="14">
    <location>
        <begin position="994"/>
        <end position="1208"/>
    </location>
</feature>
<dbReference type="Pfam" id="PF05735">
    <property type="entry name" value="TSP_C"/>
    <property type="match status" value="1"/>
</dbReference>
<dbReference type="FunFam" id="2.10.25.10:FF:000038">
    <property type="entry name" value="Fibrillin 2"/>
    <property type="match status" value="1"/>
</dbReference>
<feature type="compositionally biased region" description="Acidic residues" evidence="11">
    <location>
        <begin position="881"/>
        <end position="894"/>
    </location>
</feature>
<dbReference type="PROSITE" id="PS50026">
    <property type="entry name" value="EGF_3"/>
    <property type="match status" value="1"/>
</dbReference>
<feature type="compositionally biased region" description="Basic and acidic residues" evidence="11">
    <location>
        <begin position="381"/>
        <end position="398"/>
    </location>
</feature>
<name>E2BCC9_HARSA</name>
<dbReference type="FunFam" id="2.10.25.10:FF:000025">
    <property type="entry name" value="Thrombospondin 3"/>
    <property type="match status" value="1"/>
</dbReference>
<dbReference type="InterPro" id="IPR024731">
    <property type="entry name" value="NELL2-like_EGF"/>
</dbReference>
<dbReference type="PANTHER" id="PTHR10199">
    <property type="entry name" value="THROMBOSPONDIN"/>
    <property type="match status" value="1"/>
</dbReference>
<evidence type="ECO:0000259" key="13">
    <source>
        <dbReference type="PROSITE" id="PS50026"/>
    </source>
</evidence>
<dbReference type="OrthoDB" id="14563at2759"/>
<keyword evidence="16" id="KW-1185">Reference proteome</keyword>
<dbReference type="InterPro" id="IPR001881">
    <property type="entry name" value="EGF-like_Ca-bd_dom"/>
</dbReference>
<dbReference type="SUPFAM" id="SSF49899">
    <property type="entry name" value="Concanavalin A-like lectins/glucanases"/>
    <property type="match status" value="1"/>
</dbReference>
<reference evidence="15 16" key="1">
    <citation type="journal article" date="2010" name="Science">
        <title>Genomic comparison of the ants Camponotus floridanus and Harpegnathos saltator.</title>
        <authorList>
            <person name="Bonasio R."/>
            <person name="Zhang G."/>
            <person name="Ye C."/>
            <person name="Mutti N.S."/>
            <person name="Fang X."/>
            <person name="Qin N."/>
            <person name="Donahue G."/>
            <person name="Yang P."/>
            <person name="Li Q."/>
            <person name="Li C."/>
            <person name="Zhang P."/>
            <person name="Huang Z."/>
            <person name="Berger S.L."/>
            <person name="Reinberg D."/>
            <person name="Wang J."/>
            <person name="Liebig J."/>
        </authorList>
    </citation>
    <scope>NUCLEOTIDE SEQUENCE [LARGE SCALE GENOMIC DNA]</scope>
    <source>
        <strain evidence="15 16">R22 G/1</strain>
    </source>
</reference>
<dbReference type="PROSITE" id="PS01187">
    <property type="entry name" value="EGF_CA"/>
    <property type="match status" value="2"/>
</dbReference>
<dbReference type="FunFam" id="4.10.1080.10:FF:000002">
    <property type="entry name" value="Thrombospondin 3"/>
    <property type="match status" value="1"/>
</dbReference>
<feature type="repeat" description="TSP type-3" evidence="10">
    <location>
        <begin position="881"/>
        <end position="918"/>
    </location>
</feature>
<dbReference type="EMBL" id="GL447257">
    <property type="protein sequence ID" value="EFN86665.1"/>
    <property type="molecule type" value="Genomic_DNA"/>
</dbReference>
<keyword evidence="6" id="KW-0130">Cell adhesion</keyword>
<keyword evidence="2 9" id="KW-0245">EGF-like domain</keyword>
<dbReference type="Proteomes" id="UP000008237">
    <property type="component" value="Unassembled WGS sequence"/>
</dbReference>
<dbReference type="OMA" id="QEMITWS"/>
<dbReference type="KEGG" id="hst:105181268"/>
<feature type="compositionally biased region" description="Polar residues" evidence="11">
    <location>
        <begin position="752"/>
        <end position="762"/>
    </location>
</feature>
<feature type="repeat" description="TSP type-3" evidence="10">
    <location>
        <begin position="919"/>
        <end position="954"/>
    </location>
</feature>
<dbReference type="FunFam" id="4.10.1080.10:FF:000001">
    <property type="entry name" value="Thrombospondin 3"/>
    <property type="match status" value="1"/>
</dbReference>
<dbReference type="PANTHER" id="PTHR10199:SF100">
    <property type="entry name" value="THROMBOSPONDIN, ISOFORM A"/>
    <property type="match status" value="1"/>
</dbReference>
<evidence type="ECO:0000256" key="2">
    <source>
        <dbReference type="ARBA" id="ARBA00022536"/>
    </source>
</evidence>
<dbReference type="PROSITE" id="PS51234">
    <property type="entry name" value="TSP3"/>
    <property type="match status" value="3"/>
</dbReference>
<keyword evidence="5 10" id="KW-0106">Calcium</keyword>
<dbReference type="STRING" id="610380.E2BCC9"/>
<feature type="region of interest" description="Disordered" evidence="11">
    <location>
        <begin position="876"/>
        <end position="921"/>
    </location>
</feature>
<dbReference type="SMART" id="SM00179">
    <property type="entry name" value="EGF_CA"/>
    <property type="match status" value="5"/>
</dbReference>
<dbReference type="InterPro" id="IPR018097">
    <property type="entry name" value="EGF_Ca-bd_CS"/>
</dbReference>
<dbReference type="PROSITE" id="PS51236">
    <property type="entry name" value="TSP_CTER"/>
    <property type="match status" value="1"/>
</dbReference>
<dbReference type="InterPro" id="IPR028974">
    <property type="entry name" value="TSP_type-3_rpt"/>
</dbReference>
<evidence type="ECO:0000313" key="16">
    <source>
        <dbReference type="Proteomes" id="UP000008237"/>
    </source>
</evidence>
<evidence type="ECO:0000256" key="11">
    <source>
        <dbReference type="SAM" id="MobiDB-lite"/>
    </source>
</evidence>
<dbReference type="InParanoid" id="E2BCC9"/>
<dbReference type="PhylomeDB" id="E2BCC9"/>
<dbReference type="GO" id="GO:0005509">
    <property type="term" value="F:calcium ion binding"/>
    <property type="evidence" value="ECO:0007669"/>
    <property type="project" value="UniProtKB-UniRule"/>
</dbReference>
<evidence type="ECO:0000259" key="14">
    <source>
        <dbReference type="PROSITE" id="PS51236"/>
    </source>
</evidence>
<dbReference type="CDD" id="cd00054">
    <property type="entry name" value="EGF_CA"/>
    <property type="match status" value="2"/>
</dbReference>
<comment type="caution">
    <text evidence="9">Lacks conserved residue(s) required for the propagation of feature annotation.</text>
</comment>
<dbReference type="CDD" id="cd00053">
    <property type="entry name" value="EGF"/>
    <property type="match status" value="1"/>
</dbReference>
<accession>E2BCC9</accession>
<feature type="region of interest" description="Disordered" evidence="11">
    <location>
        <begin position="752"/>
        <end position="780"/>
    </location>
</feature>
<dbReference type="FunFam" id="2.10.25.10:FF:000027">
    <property type="entry name" value="Thrombospondin 3"/>
    <property type="match status" value="1"/>
</dbReference>
<keyword evidence="4" id="KW-0677">Repeat</keyword>
<evidence type="ECO:0000256" key="4">
    <source>
        <dbReference type="ARBA" id="ARBA00022737"/>
    </source>
</evidence>
<evidence type="ECO:0000256" key="9">
    <source>
        <dbReference type="PROSITE-ProRule" id="PRU00076"/>
    </source>
</evidence>
<dbReference type="Gene3D" id="2.10.25.10">
    <property type="entry name" value="Laminin"/>
    <property type="match status" value="5"/>
</dbReference>
<evidence type="ECO:0000256" key="10">
    <source>
        <dbReference type="PROSITE-ProRule" id="PRU00634"/>
    </source>
</evidence>
<evidence type="ECO:0000256" key="7">
    <source>
        <dbReference type="ARBA" id="ARBA00023157"/>
    </source>
</evidence>
<dbReference type="SMART" id="SM00181">
    <property type="entry name" value="EGF"/>
    <property type="match status" value="6"/>
</dbReference>
<dbReference type="GO" id="GO:0007155">
    <property type="term" value="P:cell adhesion"/>
    <property type="evidence" value="ECO:0007669"/>
    <property type="project" value="UniProtKB-KW"/>
</dbReference>
<dbReference type="InterPro" id="IPR000742">
    <property type="entry name" value="EGF"/>
</dbReference>
<dbReference type="FunFam" id="4.10.1080.10:FF:000004">
    <property type="entry name" value="Cartilage oligomeric matrix protein"/>
    <property type="match status" value="1"/>
</dbReference>
<dbReference type="GO" id="GO:0005576">
    <property type="term" value="C:extracellular region"/>
    <property type="evidence" value="ECO:0007669"/>
    <property type="project" value="InterPro"/>
</dbReference>
<feature type="signal peptide" evidence="12">
    <location>
        <begin position="1"/>
        <end position="19"/>
    </location>
</feature>